<evidence type="ECO:0000313" key="3">
    <source>
        <dbReference type="EMBL" id="THU79489.1"/>
    </source>
</evidence>
<dbReference type="PANTHER" id="PTHR46572:SF1">
    <property type="entry name" value="RHO1 GUANINE NUCLEOTIDE EXCHANGE FACTOR TUS1"/>
    <property type="match status" value="1"/>
</dbReference>
<keyword evidence="1" id="KW-0344">Guanine-nucleotide releasing factor</keyword>
<dbReference type="EMBL" id="ML179115">
    <property type="protein sequence ID" value="THU99668.1"/>
    <property type="molecule type" value="Genomic_DNA"/>
</dbReference>
<evidence type="ECO:0000256" key="1">
    <source>
        <dbReference type="ARBA" id="ARBA00022658"/>
    </source>
</evidence>
<reference evidence="3 5" key="1">
    <citation type="journal article" date="2019" name="Nat. Ecol. Evol.">
        <title>Megaphylogeny resolves global patterns of mushroom evolution.</title>
        <authorList>
            <person name="Varga T."/>
            <person name="Krizsan K."/>
            <person name="Foldi C."/>
            <person name="Dima B."/>
            <person name="Sanchez-Garcia M."/>
            <person name="Sanchez-Ramirez S."/>
            <person name="Szollosi G.J."/>
            <person name="Szarkandi J.G."/>
            <person name="Papp V."/>
            <person name="Albert L."/>
            <person name="Andreopoulos W."/>
            <person name="Angelini C."/>
            <person name="Antonin V."/>
            <person name="Barry K.W."/>
            <person name="Bougher N.L."/>
            <person name="Buchanan P."/>
            <person name="Buyck B."/>
            <person name="Bense V."/>
            <person name="Catcheside P."/>
            <person name="Chovatia M."/>
            <person name="Cooper J."/>
            <person name="Damon W."/>
            <person name="Desjardin D."/>
            <person name="Finy P."/>
            <person name="Geml J."/>
            <person name="Haridas S."/>
            <person name="Hughes K."/>
            <person name="Justo A."/>
            <person name="Karasinski D."/>
            <person name="Kautmanova I."/>
            <person name="Kiss B."/>
            <person name="Kocsube S."/>
            <person name="Kotiranta H."/>
            <person name="LaButti K.M."/>
            <person name="Lechner B.E."/>
            <person name="Liimatainen K."/>
            <person name="Lipzen A."/>
            <person name="Lukacs Z."/>
            <person name="Mihaltcheva S."/>
            <person name="Morgado L.N."/>
            <person name="Niskanen T."/>
            <person name="Noordeloos M.E."/>
            <person name="Ohm R.A."/>
            <person name="Ortiz-Santana B."/>
            <person name="Ovrebo C."/>
            <person name="Racz N."/>
            <person name="Riley R."/>
            <person name="Savchenko A."/>
            <person name="Shiryaev A."/>
            <person name="Soop K."/>
            <person name="Spirin V."/>
            <person name="Szebenyi C."/>
            <person name="Tomsovsky M."/>
            <person name="Tulloss R.E."/>
            <person name="Uehling J."/>
            <person name="Grigoriev I.V."/>
            <person name="Vagvolgyi C."/>
            <person name="Papp T."/>
            <person name="Martin F.M."/>
            <person name="Miettinen O."/>
            <person name="Hibbett D.S."/>
            <person name="Nagy L.G."/>
        </authorList>
    </citation>
    <scope>NUCLEOTIDE SEQUENCE [LARGE SCALE GENOMIC DNA]</scope>
    <source>
        <strain evidence="3 5">CBS 962.96</strain>
    </source>
</reference>
<evidence type="ECO:0000313" key="4">
    <source>
        <dbReference type="EMBL" id="THU99668.1"/>
    </source>
</evidence>
<dbReference type="InterPro" id="IPR052233">
    <property type="entry name" value="Rho-type_GEFs"/>
</dbReference>
<dbReference type="PANTHER" id="PTHR46572">
    <property type="entry name" value="RHO1 GDP-GTP EXCHANGE PROTEIN 1-RELATED"/>
    <property type="match status" value="1"/>
</dbReference>
<dbReference type="EMBL" id="ML180019">
    <property type="protein sequence ID" value="THU79489.1"/>
    <property type="molecule type" value="Genomic_DNA"/>
</dbReference>
<keyword evidence="5" id="KW-1185">Reference proteome</keyword>
<dbReference type="AlphaFoldDB" id="A0A4S8KUF8"/>
<dbReference type="Pfam" id="PF00780">
    <property type="entry name" value="CNH"/>
    <property type="match status" value="1"/>
</dbReference>
<feature type="domain" description="CNH" evidence="2">
    <location>
        <begin position="2"/>
        <end position="48"/>
    </location>
</feature>
<name>A0A4S8KUF8_DENBC</name>
<dbReference type="OrthoDB" id="2272012at2759"/>
<gene>
    <name evidence="3" type="ORF">K435DRAFT_697661</name>
    <name evidence="4" type="ORF">K435DRAFT_937938</name>
</gene>
<dbReference type="InterPro" id="IPR001180">
    <property type="entry name" value="CNH_dom"/>
</dbReference>
<evidence type="ECO:0000313" key="5">
    <source>
        <dbReference type="Proteomes" id="UP000297245"/>
    </source>
</evidence>
<proteinExistence type="predicted"/>
<dbReference type="GO" id="GO:0005085">
    <property type="term" value="F:guanyl-nucleotide exchange factor activity"/>
    <property type="evidence" value="ECO:0007669"/>
    <property type="project" value="UniProtKB-KW"/>
</dbReference>
<evidence type="ECO:0000259" key="2">
    <source>
        <dbReference type="Pfam" id="PF00780"/>
    </source>
</evidence>
<accession>A0A4S8KUF8</accession>
<sequence length="95" mass="10805">MLEWDATANSVAFRDPYILLFDTRFIEVRQIQTGRLIQIIPGENFNCLWDGSGVETPRDKSKSQDVAIHGVMTVKDPVSNVIVQNVFELVHKKSM</sequence>
<protein>
    <recommendedName>
        <fullName evidence="2">CNH domain-containing protein</fullName>
    </recommendedName>
</protein>
<dbReference type="Proteomes" id="UP000297245">
    <property type="component" value="Unassembled WGS sequence"/>
</dbReference>
<organism evidence="3 5">
    <name type="scientific">Dendrothele bispora (strain CBS 962.96)</name>
    <dbReference type="NCBI Taxonomy" id="1314807"/>
    <lineage>
        <taxon>Eukaryota</taxon>
        <taxon>Fungi</taxon>
        <taxon>Dikarya</taxon>
        <taxon>Basidiomycota</taxon>
        <taxon>Agaricomycotina</taxon>
        <taxon>Agaricomycetes</taxon>
        <taxon>Agaricomycetidae</taxon>
        <taxon>Agaricales</taxon>
        <taxon>Agaricales incertae sedis</taxon>
        <taxon>Dendrothele</taxon>
    </lineage>
</organism>